<evidence type="ECO:0000313" key="2">
    <source>
        <dbReference type="Proteomes" id="UP000636709"/>
    </source>
</evidence>
<evidence type="ECO:0000313" key="1">
    <source>
        <dbReference type="EMBL" id="KAF8728268.1"/>
    </source>
</evidence>
<dbReference type="AlphaFoldDB" id="A0A835F4V3"/>
<dbReference type="OrthoDB" id="675438at2759"/>
<keyword evidence="2" id="KW-1185">Reference proteome</keyword>
<dbReference type="EMBL" id="JACEFO010001629">
    <property type="protein sequence ID" value="KAF8728268.1"/>
    <property type="molecule type" value="Genomic_DNA"/>
</dbReference>
<name>A0A835F4V3_9POAL</name>
<gene>
    <name evidence="1" type="ORF">HU200_018863</name>
</gene>
<accession>A0A835F4V3</accession>
<reference evidence="1" key="1">
    <citation type="submission" date="2020-07" db="EMBL/GenBank/DDBJ databases">
        <title>Genome sequence and genetic diversity analysis of an under-domesticated orphan crop, white fonio (Digitaria exilis).</title>
        <authorList>
            <person name="Bennetzen J.L."/>
            <person name="Chen S."/>
            <person name="Ma X."/>
            <person name="Wang X."/>
            <person name="Yssel A.E.J."/>
            <person name="Chaluvadi S.R."/>
            <person name="Johnson M."/>
            <person name="Gangashetty P."/>
            <person name="Hamidou F."/>
            <person name="Sanogo M.D."/>
            <person name="Zwaenepoel A."/>
            <person name="Wallace J."/>
            <person name="Van De Peer Y."/>
            <person name="Van Deynze A."/>
        </authorList>
    </citation>
    <scope>NUCLEOTIDE SEQUENCE</scope>
    <source>
        <tissue evidence="1">Leaves</tissue>
    </source>
</reference>
<dbReference type="Proteomes" id="UP000636709">
    <property type="component" value="Unassembled WGS sequence"/>
</dbReference>
<sequence>MVVQARQHFGMHIFREIVIIPCWCIWLHESIIFDGDTLSLSR</sequence>
<comment type="caution">
    <text evidence="1">The sequence shown here is derived from an EMBL/GenBank/DDBJ whole genome shotgun (WGS) entry which is preliminary data.</text>
</comment>
<protein>
    <submittedName>
        <fullName evidence="1">Uncharacterized protein</fullName>
    </submittedName>
</protein>
<proteinExistence type="predicted"/>
<organism evidence="1 2">
    <name type="scientific">Digitaria exilis</name>
    <dbReference type="NCBI Taxonomy" id="1010633"/>
    <lineage>
        <taxon>Eukaryota</taxon>
        <taxon>Viridiplantae</taxon>
        <taxon>Streptophyta</taxon>
        <taxon>Embryophyta</taxon>
        <taxon>Tracheophyta</taxon>
        <taxon>Spermatophyta</taxon>
        <taxon>Magnoliopsida</taxon>
        <taxon>Liliopsida</taxon>
        <taxon>Poales</taxon>
        <taxon>Poaceae</taxon>
        <taxon>PACMAD clade</taxon>
        <taxon>Panicoideae</taxon>
        <taxon>Panicodae</taxon>
        <taxon>Paniceae</taxon>
        <taxon>Anthephorinae</taxon>
        <taxon>Digitaria</taxon>
    </lineage>
</organism>